<name>A0ABU0IYV9_9HYPH</name>
<evidence type="ECO:0000256" key="1">
    <source>
        <dbReference type="ARBA" id="ARBA00003236"/>
    </source>
</evidence>
<dbReference type="Proteomes" id="UP001242480">
    <property type="component" value="Unassembled WGS sequence"/>
</dbReference>
<evidence type="ECO:0000313" key="8">
    <source>
        <dbReference type="EMBL" id="MDQ0467199.1"/>
    </source>
</evidence>
<evidence type="ECO:0000256" key="6">
    <source>
        <dbReference type="ARBA" id="ARBA00032976"/>
    </source>
</evidence>
<evidence type="ECO:0000256" key="5">
    <source>
        <dbReference type="ARBA" id="ARBA00022801"/>
    </source>
</evidence>
<keyword evidence="9" id="KW-1185">Reference proteome</keyword>
<proteinExistence type="inferred from homology"/>
<comment type="function">
    <text evidence="1">Is involved in generating a small heat-stable compound (Nod), an acylated oligomer of N-acetylglucosamine, that stimulates mitosis in various plant protoplasts.</text>
</comment>
<evidence type="ECO:0000256" key="4">
    <source>
        <dbReference type="ARBA" id="ARBA00022723"/>
    </source>
</evidence>
<gene>
    <name evidence="8" type="ORF">QO011_000194</name>
</gene>
<keyword evidence="4" id="KW-0479">Metal-binding</keyword>
<accession>A0ABU0IYV9</accession>
<dbReference type="CDD" id="cd10917">
    <property type="entry name" value="CE4_NodB_like_6s_7s"/>
    <property type="match status" value="1"/>
</dbReference>
<dbReference type="RefSeq" id="WP_307266539.1">
    <property type="nucleotide sequence ID" value="NZ_JAUSVX010000001.1"/>
</dbReference>
<dbReference type="Pfam" id="PF01522">
    <property type="entry name" value="Polysacc_deac_1"/>
    <property type="match status" value="1"/>
</dbReference>
<keyword evidence="5" id="KW-0378">Hydrolase</keyword>
<protein>
    <recommendedName>
        <fullName evidence="3">Chitooligosaccharide deacetylase</fullName>
    </recommendedName>
    <alternativeName>
        <fullName evidence="6">Nodulation protein B</fullName>
    </alternativeName>
</protein>
<dbReference type="InterPro" id="IPR050248">
    <property type="entry name" value="Polysacc_deacetylase_ArnD"/>
</dbReference>
<dbReference type="SUPFAM" id="SSF88713">
    <property type="entry name" value="Glycoside hydrolase/deacetylase"/>
    <property type="match status" value="1"/>
</dbReference>
<dbReference type="InterPro" id="IPR002509">
    <property type="entry name" value="NODB_dom"/>
</dbReference>
<organism evidence="8 9">
    <name type="scientific">Labrys wisconsinensis</name>
    <dbReference type="NCBI Taxonomy" id="425677"/>
    <lineage>
        <taxon>Bacteria</taxon>
        <taxon>Pseudomonadati</taxon>
        <taxon>Pseudomonadota</taxon>
        <taxon>Alphaproteobacteria</taxon>
        <taxon>Hyphomicrobiales</taxon>
        <taxon>Xanthobacteraceae</taxon>
        <taxon>Labrys</taxon>
    </lineage>
</organism>
<reference evidence="8 9" key="1">
    <citation type="submission" date="2023-07" db="EMBL/GenBank/DDBJ databases">
        <title>Genomic Encyclopedia of Type Strains, Phase IV (KMG-IV): sequencing the most valuable type-strain genomes for metagenomic binning, comparative biology and taxonomic classification.</title>
        <authorList>
            <person name="Goeker M."/>
        </authorList>
    </citation>
    <scope>NUCLEOTIDE SEQUENCE [LARGE SCALE GENOMIC DNA]</scope>
    <source>
        <strain evidence="8 9">DSM 19619</strain>
    </source>
</reference>
<evidence type="ECO:0000259" key="7">
    <source>
        <dbReference type="PROSITE" id="PS51677"/>
    </source>
</evidence>
<dbReference type="InterPro" id="IPR011330">
    <property type="entry name" value="Glyco_hydro/deAcase_b/a-brl"/>
</dbReference>
<evidence type="ECO:0000313" key="9">
    <source>
        <dbReference type="Proteomes" id="UP001242480"/>
    </source>
</evidence>
<dbReference type="PANTHER" id="PTHR10587:SF133">
    <property type="entry name" value="CHITIN DEACETYLASE 1-RELATED"/>
    <property type="match status" value="1"/>
</dbReference>
<comment type="caution">
    <text evidence="8">The sequence shown here is derived from an EMBL/GenBank/DDBJ whole genome shotgun (WGS) entry which is preliminary data.</text>
</comment>
<dbReference type="EMBL" id="JAUSVX010000001">
    <property type="protein sequence ID" value="MDQ0467199.1"/>
    <property type="molecule type" value="Genomic_DNA"/>
</dbReference>
<dbReference type="Gene3D" id="3.20.20.370">
    <property type="entry name" value="Glycoside hydrolase/deacetylase"/>
    <property type="match status" value="1"/>
</dbReference>
<feature type="domain" description="NodB homology" evidence="7">
    <location>
        <begin position="55"/>
        <end position="233"/>
    </location>
</feature>
<dbReference type="PROSITE" id="PS51677">
    <property type="entry name" value="NODB"/>
    <property type="match status" value="1"/>
</dbReference>
<dbReference type="PANTHER" id="PTHR10587">
    <property type="entry name" value="GLYCOSYL TRANSFERASE-RELATED"/>
    <property type="match status" value="1"/>
</dbReference>
<evidence type="ECO:0000256" key="3">
    <source>
        <dbReference type="ARBA" id="ARBA00020071"/>
    </source>
</evidence>
<sequence>MTVAEKLHSWPRVAGFGPPTEVALPRNLAAGLAFAAALLSPAAIEARAAQSPSPACIALTFDDGPDATLTPRLLDILEKNGVPATFFVVGRRMAEAPGLVRREHADGDEIGNHTWDHQPLPSLGEDAIVAEIARTDAAIEAEAGLRPTFIRPPYGVITPAVEDVLRRHGLMRPLASWDIDSFDWLHGNAVWSAFLAARAAPGSVILLHDIHPSTIDAVPRIIAAVRARGLGFATLSTLGSCRGPATALAASTAAGRPGWTVRLLRPLRSLIGGIGS</sequence>
<evidence type="ECO:0000256" key="2">
    <source>
        <dbReference type="ARBA" id="ARBA00010973"/>
    </source>
</evidence>
<comment type="similarity">
    <text evidence="2">Belongs to the polysaccharide deacetylase family.</text>
</comment>